<protein>
    <submittedName>
        <fullName evidence="1">Uncharacterized protein</fullName>
    </submittedName>
</protein>
<name>A0A3E2NWU8_9SPHI</name>
<comment type="caution">
    <text evidence="1">The sequence shown here is derived from an EMBL/GenBank/DDBJ whole genome shotgun (WGS) entry which is preliminary data.</text>
</comment>
<reference evidence="1 2" key="1">
    <citation type="submission" date="2018-08" db="EMBL/GenBank/DDBJ databases">
        <title>Mucilaginibacter terrae sp. nov., isolated from manganese diggings.</title>
        <authorList>
            <person name="Huang Y."/>
            <person name="Zhou Z."/>
        </authorList>
    </citation>
    <scope>NUCLEOTIDE SEQUENCE [LARGE SCALE GENOMIC DNA]</scope>
    <source>
        <strain evidence="1 2">ZH6</strain>
    </source>
</reference>
<dbReference type="Proteomes" id="UP000260823">
    <property type="component" value="Unassembled WGS sequence"/>
</dbReference>
<accession>A0A3E2NWU8</accession>
<dbReference type="EMBL" id="QWDE01000001">
    <property type="protein sequence ID" value="RFZ85401.1"/>
    <property type="molecule type" value="Genomic_DNA"/>
</dbReference>
<gene>
    <name evidence="1" type="ORF">DYU05_07330</name>
</gene>
<dbReference type="AlphaFoldDB" id="A0A3E2NWU8"/>
<evidence type="ECO:0000313" key="1">
    <source>
        <dbReference type="EMBL" id="RFZ85401.1"/>
    </source>
</evidence>
<evidence type="ECO:0000313" key="2">
    <source>
        <dbReference type="Proteomes" id="UP000260823"/>
    </source>
</evidence>
<sequence>MDASFSPRDKFLLKRECAGIHRVIARNEAILERHVADMHVDDCHAIARNDEPVCRLVSSRVIARNEAISSDM</sequence>
<organism evidence="1 2">
    <name type="scientific">Mucilaginibacter terrenus</name>
    <dbReference type="NCBI Taxonomy" id="2482727"/>
    <lineage>
        <taxon>Bacteria</taxon>
        <taxon>Pseudomonadati</taxon>
        <taxon>Bacteroidota</taxon>
        <taxon>Sphingobacteriia</taxon>
        <taxon>Sphingobacteriales</taxon>
        <taxon>Sphingobacteriaceae</taxon>
        <taxon>Mucilaginibacter</taxon>
    </lineage>
</organism>
<keyword evidence="2" id="KW-1185">Reference proteome</keyword>
<proteinExistence type="predicted"/>